<dbReference type="RefSeq" id="WP_148897220.1">
    <property type="nucleotide sequence ID" value="NZ_VNIB01000024.1"/>
</dbReference>
<evidence type="ECO:0000259" key="5">
    <source>
        <dbReference type="PROSITE" id="PS50850"/>
    </source>
</evidence>
<dbReference type="InterPro" id="IPR020846">
    <property type="entry name" value="MFS_dom"/>
</dbReference>
<dbReference type="AlphaFoldDB" id="A0A5D3WFR4"/>
<protein>
    <submittedName>
        <fullName evidence="6">Sugar phosphate permease</fullName>
    </submittedName>
</protein>
<feature type="domain" description="Major facilitator superfamily (MFS) profile" evidence="5">
    <location>
        <begin position="1"/>
        <end position="394"/>
    </location>
</feature>
<dbReference type="OrthoDB" id="9793415at2"/>
<keyword evidence="1 4" id="KW-0812">Transmembrane</keyword>
<evidence type="ECO:0000313" key="7">
    <source>
        <dbReference type="Proteomes" id="UP000324159"/>
    </source>
</evidence>
<comment type="caution">
    <text evidence="6">The sequence shown here is derived from an EMBL/GenBank/DDBJ whole genome shotgun (WGS) entry which is preliminary data.</text>
</comment>
<sequence length="400" mass="42469">MRNIWFALSVTLMVQIFVSASSVTVSVLAPVVAAEIGISPRYIGLFVAILYMVAMISSLISGDFITRYGAVRVSQICLIFCAVGLMFSTLASIPMMILSAMLLGVGYGPVTPASSHVLMQNSPVNRRAFVFSFKQSGVPAGNALAGVMVPFLVLVVDWRGAALVVGGLCLLSVLASEPVRVKLDVDAEPKHSLQMRGMGKPIKMIFSKPELWKVTFGSLFYAMLQLCFITYFVTYLMVGRNLSLVDAGGILAAAQIGGISGRIFWGFVADRFFSPRVVLGFLGLSMSVVMVCFLSLGEGCPYPVMLILSVLFGTLAIGWNGVYLAELARLAPTGETGSVIGGGLFFTFLGVVVGPPIFGMIVTVANSYEIAFMVFATLCVVSGISILCNFGGGGVSFPVK</sequence>
<keyword evidence="3 4" id="KW-0472">Membrane</keyword>
<dbReference type="InterPro" id="IPR011701">
    <property type="entry name" value="MFS"/>
</dbReference>
<organism evidence="6 7">
    <name type="scientific">Geothermobacter ehrlichii</name>
    <dbReference type="NCBI Taxonomy" id="213224"/>
    <lineage>
        <taxon>Bacteria</taxon>
        <taxon>Pseudomonadati</taxon>
        <taxon>Thermodesulfobacteriota</taxon>
        <taxon>Desulfuromonadia</taxon>
        <taxon>Desulfuromonadales</taxon>
        <taxon>Geothermobacteraceae</taxon>
        <taxon>Geothermobacter</taxon>
    </lineage>
</organism>
<dbReference type="Proteomes" id="UP000324159">
    <property type="component" value="Unassembled WGS sequence"/>
</dbReference>
<dbReference type="Pfam" id="PF07690">
    <property type="entry name" value="MFS_1"/>
    <property type="match status" value="1"/>
</dbReference>
<accession>A0A5D3WFR4</accession>
<gene>
    <name evidence="6" type="ORF">EDC39_1247</name>
</gene>
<evidence type="ECO:0000313" key="6">
    <source>
        <dbReference type="EMBL" id="TYO95033.1"/>
    </source>
</evidence>
<proteinExistence type="predicted"/>
<evidence type="ECO:0000256" key="1">
    <source>
        <dbReference type="ARBA" id="ARBA00022692"/>
    </source>
</evidence>
<reference evidence="6 7" key="1">
    <citation type="submission" date="2019-07" db="EMBL/GenBank/DDBJ databases">
        <title>Genomic Encyclopedia of Type Strains, Phase IV (KMG-IV): sequencing the most valuable type-strain genomes for metagenomic binning, comparative biology and taxonomic classification.</title>
        <authorList>
            <person name="Goeker M."/>
        </authorList>
    </citation>
    <scope>NUCLEOTIDE SEQUENCE [LARGE SCALE GENOMIC DNA]</scope>
    <source>
        <strain evidence="6 7">SS015</strain>
    </source>
</reference>
<dbReference type="PANTHER" id="PTHR23527">
    <property type="entry name" value="BLL3282 PROTEIN"/>
    <property type="match status" value="1"/>
</dbReference>
<feature type="transmembrane region" description="Helical" evidence="4">
    <location>
        <begin position="302"/>
        <end position="325"/>
    </location>
</feature>
<feature type="transmembrane region" description="Helical" evidence="4">
    <location>
        <begin position="214"/>
        <end position="238"/>
    </location>
</feature>
<evidence type="ECO:0000256" key="3">
    <source>
        <dbReference type="ARBA" id="ARBA00023136"/>
    </source>
</evidence>
<dbReference type="InterPro" id="IPR052952">
    <property type="entry name" value="MFS-Transporter"/>
</dbReference>
<dbReference type="PROSITE" id="PS50850">
    <property type="entry name" value="MFS"/>
    <property type="match status" value="1"/>
</dbReference>
<feature type="transmembrane region" description="Helical" evidence="4">
    <location>
        <begin position="370"/>
        <end position="390"/>
    </location>
</feature>
<dbReference type="SUPFAM" id="SSF103473">
    <property type="entry name" value="MFS general substrate transporter"/>
    <property type="match status" value="1"/>
</dbReference>
<keyword evidence="7" id="KW-1185">Reference proteome</keyword>
<dbReference type="GO" id="GO:0022857">
    <property type="term" value="F:transmembrane transporter activity"/>
    <property type="evidence" value="ECO:0007669"/>
    <property type="project" value="InterPro"/>
</dbReference>
<dbReference type="Gene3D" id="1.20.1250.20">
    <property type="entry name" value="MFS general substrate transporter like domains"/>
    <property type="match status" value="2"/>
</dbReference>
<evidence type="ECO:0000256" key="2">
    <source>
        <dbReference type="ARBA" id="ARBA00022989"/>
    </source>
</evidence>
<feature type="transmembrane region" description="Helical" evidence="4">
    <location>
        <begin position="43"/>
        <end position="65"/>
    </location>
</feature>
<dbReference type="PANTHER" id="PTHR23527:SF1">
    <property type="entry name" value="BLL3282 PROTEIN"/>
    <property type="match status" value="1"/>
</dbReference>
<dbReference type="InterPro" id="IPR036259">
    <property type="entry name" value="MFS_trans_sf"/>
</dbReference>
<feature type="transmembrane region" description="Helical" evidence="4">
    <location>
        <begin position="244"/>
        <end position="265"/>
    </location>
</feature>
<feature type="transmembrane region" description="Helical" evidence="4">
    <location>
        <begin position="77"/>
        <end position="103"/>
    </location>
</feature>
<feature type="transmembrane region" description="Helical" evidence="4">
    <location>
        <begin position="337"/>
        <end position="358"/>
    </location>
</feature>
<name>A0A5D3WFR4_9BACT</name>
<feature type="transmembrane region" description="Helical" evidence="4">
    <location>
        <begin position="277"/>
        <end position="296"/>
    </location>
</feature>
<dbReference type="EMBL" id="VNIB01000024">
    <property type="protein sequence ID" value="TYO95033.1"/>
    <property type="molecule type" value="Genomic_DNA"/>
</dbReference>
<evidence type="ECO:0000256" key="4">
    <source>
        <dbReference type="SAM" id="Phobius"/>
    </source>
</evidence>
<keyword evidence="2 4" id="KW-1133">Transmembrane helix</keyword>